<dbReference type="AlphaFoldDB" id="A0A811VBP6"/>
<evidence type="ECO:0000313" key="2">
    <source>
        <dbReference type="Proteomes" id="UP000606786"/>
    </source>
</evidence>
<keyword evidence="2" id="KW-1185">Reference proteome</keyword>
<protein>
    <submittedName>
        <fullName evidence="1">(Mediterranean fruit fly) hypothetical protein</fullName>
    </submittedName>
</protein>
<organism evidence="1 2">
    <name type="scientific">Ceratitis capitata</name>
    <name type="common">Mediterranean fruit fly</name>
    <name type="synonym">Tephritis capitata</name>
    <dbReference type="NCBI Taxonomy" id="7213"/>
    <lineage>
        <taxon>Eukaryota</taxon>
        <taxon>Metazoa</taxon>
        <taxon>Ecdysozoa</taxon>
        <taxon>Arthropoda</taxon>
        <taxon>Hexapoda</taxon>
        <taxon>Insecta</taxon>
        <taxon>Pterygota</taxon>
        <taxon>Neoptera</taxon>
        <taxon>Endopterygota</taxon>
        <taxon>Diptera</taxon>
        <taxon>Brachycera</taxon>
        <taxon>Muscomorpha</taxon>
        <taxon>Tephritoidea</taxon>
        <taxon>Tephritidae</taxon>
        <taxon>Ceratitis</taxon>
        <taxon>Ceratitis</taxon>
    </lineage>
</organism>
<proteinExistence type="predicted"/>
<dbReference type="EMBL" id="CAJHJT010000056">
    <property type="protein sequence ID" value="CAD7012806.1"/>
    <property type="molecule type" value="Genomic_DNA"/>
</dbReference>
<name>A0A811VBP6_CERCA</name>
<accession>A0A811VBP6</accession>
<comment type="caution">
    <text evidence="1">The sequence shown here is derived from an EMBL/GenBank/DDBJ whole genome shotgun (WGS) entry which is preliminary data.</text>
</comment>
<reference evidence="1" key="1">
    <citation type="submission" date="2020-11" db="EMBL/GenBank/DDBJ databases">
        <authorList>
            <person name="Whitehead M."/>
        </authorList>
    </citation>
    <scope>NUCLEOTIDE SEQUENCE</scope>
    <source>
        <strain evidence="1">EGII</strain>
    </source>
</reference>
<dbReference type="OrthoDB" id="427452at2759"/>
<sequence>MLFTSLLEAAQNSPFKTPFSTVSCQTNTRSDGPQLTPNHQIMAAAPLRVIHVSSAPTPISHSVALVVSFLAV</sequence>
<dbReference type="Proteomes" id="UP000606786">
    <property type="component" value="Unassembled WGS sequence"/>
</dbReference>
<evidence type="ECO:0000313" key="1">
    <source>
        <dbReference type="EMBL" id="CAD7012806.1"/>
    </source>
</evidence>
<gene>
    <name evidence="1" type="ORF">CCAP1982_LOCUS20906</name>
</gene>